<protein>
    <submittedName>
        <fullName evidence="2">Uncharacterized protein</fullName>
    </submittedName>
</protein>
<dbReference type="OrthoDB" id="3564896at2759"/>
<comment type="caution">
    <text evidence="2">The sequence shown here is derived from an EMBL/GenBank/DDBJ whole genome shotgun (WGS) entry which is preliminary data.</text>
</comment>
<feature type="compositionally biased region" description="Basic residues" evidence="1">
    <location>
        <begin position="35"/>
        <end position="66"/>
    </location>
</feature>
<gene>
    <name evidence="2" type="ORF">BOTNAR_0070g00120</name>
</gene>
<accession>A0A4Z1IX98</accession>
<evidence type="ECO:0000313" key="2">
    <source>
        <dbReference type="EMBL" id="TGO66011.1"/>
    </source>
</evidence>
<organism evidence="2 3">
    <name type="scientific">Botryotinia narcissicola</name>
    <dbReference type="NCBI Taxonomy" id="278944"/>
    <lineage>
        <taxon>Eukaryota</taxon>
        <taxon>Fungi</taxon>
        <taxon>Dikarya</taxon>
        <taxon>Ascomycota</taxon>
        <taxon>Pezizomycotina</taxon>
        <taxon>Leotiomycetes</taxon>
        <taxon>Helotiales</taxon>
        <taxon>Sclerotiniaceae</taxon>
        <taxon>Botryotinia</taxon>
    </lineage>
</organism>
<reference evidence="2 3" key="1">
    <citation type="submission" date="2017-12" db="EMBL/GenBank/DDBJ databases">
        <title>Comparative genomics of Botrytis spp.</title>
        <authorList>
            <person name="Valero-Jimenez C.A."/>
            <person name="Tapia P."/>
            <person name="Veloso J."/>
            <person name="Silva-Moreno E."/>
            <person name="Staats M."/>
            <person name="Valdes J.H."/>
            <person name="Van Kan J.A.L."/>
        </authorList>
    </citation>
    <scope>NUCLEOTIDE SEQUENCE [LARGE SCALE GENOMIC DNA]</scope>
    <source>
        <strain evidence="2 3">MUCL2120</strain>
    </source>
</reference>
<feature type="region of interest" description="Disordered" evidence="1">
    <location>
        <begin position="1"/>
        <end position="97"/>
    </location>
</feature>
<keyword evidence="3" id="KW-1185">Reference proteome</keyword>
<evidence type="ECO:0000313" key="3">
    <source>
        <dbReference type="Proteomes" id="UP000297452"/>
    </source>
</evidence>
<evidence type="ECO:0000256" key="1">
    <source>
        <dbReference type="SAM" id="MobiDB-lite"/>
    </source>
</evidence>
<dbReference type="Proteomes" id="UP000297452">
    <property type="component" value="Unassembled WGS sequence"/>
</dbReference>
<dbReference type="EMBL" id="PQXJ01000070">
    <property type="protein sequence ID" value="TGO66011.1"/>
    <property type="molecule type" value="Genomic_DNA"/>
</dbReference>
<sequence>MKQAEPQSKETSNSVSNSQGQGGQETRPISDAKRQRNKRRWEKYCLKKKQKKQARKLKQMQNKHKKNLMETTTTRTSYHQPQINPTKSIPNAAHDESSGFGDPMSIDDGSSLQKSTVGVAIQPVGTATINLDSTLRAIARNARLQIDIVDAAICNDAAAGDLARSNLKGYDGLSSATQTLQLRVEELSVLSDPVPGSRNLKDNENNNDLPKLYSSTMTIQNMEVDMPSIGGVSSLVTPLDFVPPPYPEADVEVADESDDENTESFAKKWLKSKQEYGVDKSSQCSIGWLITRPSDPRLKGSKDLKLRVNTVIPKLSHCFRYASRYKEEFEVAAKYRVKMVPQLSSRVYKDLINGIQAFSTVEQTPEQISSDVDAHLCEVLVTRARRTPFHGKKLKQDILEQITKTSLAT</sequence>
<dbReference type="AlphaFoldDB" id="A0A4Z1IX98"/>
<feature type="compositionally biased region" description="Polar residues" evidence="1">
    <location>
        <begin position="1"/>
        <end position="11"/>
    </location>
</feature>
<proteinExistence type="predicted"/>
<name>A0A4Z1IX98_9HELO</name>
<feature type="compositionally biased region" description="Polar residues" evidence="1">
    <location>
        <begin position="69"/>
        <end position="89"/>
    </location>
</feature>